<feature type="compositionally biased region" description="Low complexity" evidence="1">
    <location>
        <begin position="31"/>
        <end position="42"/>
    </location>
</feature>
<reference evidence="2" key="1">
    <citation type="submission" date="2019-12" db="EMBL/GenBank/DDBJ databases">
        <title>Genome sequencing and annotation of Brassica cretica.</title>
        <authorList>
            <person name="Studholme D.J."/>
            <person name="Sarris P.F."/>
        </authorList>
    </citation>
    <scope>NUCLEOTIDE SEQUENCE</scope>
    <source>
        <strain evidence="2">PFS-001/15</strain>
        <tissue evidence="2">Leaf</tissue>
    </source>
</reference>
<accession>A0A3N6S7F5</accession>
<evidence type="ECO:0000313" key="3">
    <source>
        <dbReference type="Proteomes" id="UP000712281"/>
    </source>
</evidence>
<evidence type="ECO:0000313" key="2">
    <source>
        <dbReference type="EMBL" id="KAF2554715.1"/>
    </source>
</evidence>
<evidence type="ECO:0000256" key="1">
    <source>
        <dbReference type="SAM" id="MobiDB-lite"/>
    </source>
</evidence>
<sequence length="117" mass="13019">MTTTRLQRATPPLPSLDPAMTRHWTLKPAHHAPSTHPHSTAPLDPAKTRHWTLLWTGSPHASTRLYTAAKQNEQNLTRTNSTQPVTINQPPYITDLVRSASMVSDLKLPASIRQTEA</sequence>
<dbReference type="AlphaFoldDB" id="A0A3N6S7F5"/>
<feature type="region of interest" description="Disordered" evidence="1">
    <location>
        <begin position="1"/>
        <end position="45"/>
    </location>
</feature>
<proteinExistence type="predicted"/>
<comment type="caution">
    <text evidence="2">The sequence shown here is derived from an EMBL/GenBank/DDBJ whole genome shotgun (WGS) entry which is preliminary data.</text>
</comment>
<organism evidence="2 3">
    <name type="scientific">Brassica cretica</name>
    <name type="common">Mustard</name>
    <dbReference type="NCBI Taxonomy" id="69181"/>
    <lineage>
        <taxon>Eukaryota</taxon>
        <taxon>Viridiplantae</taxon>
        <taxon>Streptophyta</taxon>
        <taxon>Embryophyta</taxon>
        <taxon>Tracheophyta</taxon>
        <taxon>Spermatophyta</taxon>
        <taxon>Magnoliopsida</taxon>
        <taxon>eudicotyledons</taxon>
        <taxon>Gunneridae</taxon>
        <taxon>Pentapetalae</taxon>
        <taxon>rosids</taxon>
        <taxon>malvids</taxon>
        <taxon>Brassicales</taxon>
        <taxon>Brassicaceae</taxon>
        <taxon>Brassiceae</taxon>
        <taxon>Brassica</taxon>
    </lineage>
</organism>
<dbReference type="Proteomes" id="UP000712281">
    <property type="component" value="Unassembled WGS sequence"/>
</dbReference>
<name>A0A3N6S7F5_BRACR</name>
<gene>
    <name evidence="2" type="ORF">F2Q68_00015037</name>
</gene>
<dbReference type="EMBL" id="QGKW02001940">
    <property type="protein sequence ID" value="KAF2554715.1"/>
    <property type="molecule type" value="Genomic_DNA"/>
</dbReference>
<protein>
    <submittedName>
        <fullName evidence="2">Uncharacterized protein</fullName>
    </submittedName>
</protein>